<dbReference type="RefSeq" id="WP_116707539.1">
    <property type="nucleotide sequence ID" value="NZ_QEKW01000003.1"/>
</dbReference>
<dbReference type="GO" id="GO:0043200">
    <property type="term" value="P:response to amino acid"/>
    <property type="evidence" value="ECO:0007669"/>
    <property type="project" value="TreeGrafter"/>
</dbReference>
<dbReference type="InterPro" id="IPR011008">
    <property type="entry name" value="Dimeric_a/b-barrel"/>
</dbReference>
<organism evidence="2 3">
    <name type="scientific">Actinomycetospora cinnamomea</name>
    <dbReference type="NCBI Taxonomy" id="663609"/>
    <lineage>
        <taxon>Bacteria</taxon>
        <taxon>Bacillati</taxon>
        <taxon>Actinomycetota</taxon>
        <taxon>Actinomycetes</taxon>
        <taxon>Pseudonocardiales</taxon>
        <taxon>Pseudonocardiaceae</taxon>
        <taxon>Actinomycetospora</taxon>
    </lineage>
</organism>
<proteinExistence type="predicted"/>
<dbReference type="InterPro" id="IPR019887">
    <property type="entry name" value="Tscrpt_reg_AsnC/Lrp_C"/>
</dbReference>
<accession>A0A2U1FI26</accession>
<dbReference type="EMBL" id="QEKW01000003">
    <property type="protein sequence ID" value="PVZ11829.1"/>
    <property type="molecule type" value="Genomic_DNA"/>
</dbReference>
<dbReference type="SUPFAM" id="SSF46785">
    <property type="entry name" value="Winged helix' DNA-binding domain"/>
    <property type="match status" value="1"/>
</dbReference>
<dbReference type="Gene3D" id="1.10.10.10">
    <property type="entry name" value="Winged helix-like DNA-binding domain superfamily/Winged helix DNA-binding domain"/>
    <property type="match status" value="1"/>
</dbReference>
<dbReference type="InterPro" id="IPR036390">
    <property type="entry name" value="WH_DNA-bd_sf"/>
</dbReference>
<dbReference type="GO" id="GO:0005829">
    <property type="term" value="C:cytosol"/>
    <property type="evidence" value="ECO:0007669"/>
    <property type="project" value="TreeGrafter"/>
</dbReference>
<evidence type="ECO:0000313" key="2">
    <source>
        <dbReference type="EMBL" id="PVZ11829.1"/>
    </source>
</evidence>
<dbReference type="Gene3D" id="3.30.70.920">
    <property type="match status" value="1"/>
</dbReference>
<dbReference type="GO" id="GO:0043565">
    <property type="term" value="F:sequence-specific DNA binding"/>
    <property type="evidence" value="ECO:0007669"/>
    <property type="project" value="TreeGrafter"/>
</dbReference>
<dbReference type="Proteomes" id="UP000245639">
    <property type="component" value="Unassembled WGS sequence"/>
</dbReference>
<dbReference type="AlphaFoldDB" id="A0A2U1FI26"/>
<keyword evidence="3" id="KW-1185">Reference proteome</keyword>
<evidence type="ECO:0000313" key="3">
    <source>
        <dbReference type="Proteomes" id="UP000245639"/>
    </source>
</evidence>
<dbReference type="InterPro" id="IPR019888">
    <property type="entry name" value="Tscrpt_reg_AsnC-like"/>
</dbReference>
<comment type="caution">
    <text evidence="2">The sequence shown here is derived from an EMBL/GenBank/DDBJ whole genome shotgun (WGS) entry which is preliminary data.</text>
</comment>
<protein>
    <submittedName>
        <fullName evidence="2">AsnC family transcriptional regulator</fullName>
    </submittedName>
</protein>
<sequence length="159" mass="17854">MHEILTVLESDARATPERIAALTGIAEDEVRAAIAGWEADGVIRRYKTVVDWDRFGDERVRAFVDVTVAPERGRGFDDVAERIAKFREIRAVYLVSGAQDLRVEVEGSSMKEVADFVAQKLSGVDRVTATSTHFLLRRYKDDGQLLTDPEPDQRLSYTP</sequence>
<dbReference type="OrthoDB" id="166264at2"/>
<reference evidence="2 3" key="1">
    <citation type="submission" date="2018-04" db="EMBL/GenBank/DDBJ databases">
        <title>Genomic Encyclopedia of Type Strains, Phase IV (KMG-IV): sequencing the most valuable type-strain genomes for metagenomic binning, comparative biology and taxonomic classification.</title>
        <authorList>
            <person name="Goeker M."/>
        </authorList>
    </citation>
    <scope>NUCLEOTIDE SEQUENCE [LARGE SCALE GENOMIC DNA]</scope>
    <source>
        <strain evidence="2 3">DSM 45771</strain>
    </source>
</reference>
<dbReference type="Pfam" id="PF01037">
    <property type="entry name" value="AsnC_trans_reg"/>
    <property type="match status" value="1"/>
</dbReference>
<evidence type="ECO:0000259" key="1">
    <source>
        <dbReference type="Pfam" id="PF01037"/>
    </source>
</evidence>
<gene>
    <name evidence="2" type="ORF">C8D89_103159</name>
</gene>
<dbReference type="PANTHER" id="PTHR30154:SF34">
    <property type="entry name" value="TRANSCRIPTIONAL REGULATOR AZLB"/>
    <property type="match status" value="1"/>
</dbReference>
<feature type="domain" description="Transcription regulator AsnC/Lrp ligand binding" evidence="1">
    <location>
        <begin position="65"/>
        <end position="137"/>
    </location>
</feature>
<dbReference type="PANTHER" id="PTHR30154">
    <property type="entry name" value="LEUCINE-RESPONSIVE REGULATORY PROTEIN"/>
    <property type="match status" value="1"/>
</dbReference>
<dbReference type="SUPFAM" id="SSF54909">
    <property type="entry name" value="Dimeric alpha+beta barrel"/>
    <property type="match status" value="1"/>
</dbReference>
<name>A0A2U1FI26_9PSEU</name>
<dbReference type="SMART" id="SM00344">
    <property type="entry name" value="HTH_ASNC"/>
    <property type="match status" value="1"/>
</dbReference>
<dbReference type="InterPro" id="IPR036388">
    <property type="entry name" value="WH-like_DNA-bd_sf"/>
</dbReference>